<evidence type="ECO:0000313" key="4">
    <source>
        <dbReference type="EMBL" id="PAK77393.1"/>
    </source>
</evidence>
<dbReference type="InterPro" id="IPR012226">
    <property type="entry name" value="Diguanyl_cyclase/Pdiesterase"/>
</dbReference>
<gene>
    <name evidence="4" type="ORF">B8X00_11095</name>
</gene>
<feature type="domain" description="PAS" evidence="1">
    <location>
        <begin position="14"/>
        <end position="66"/>
    </location>
</feature>
<dbReference type="InterPro" id="IPR035965">
    <property type="entry name" value="PAS-like_dom_sf"/>
</dbReference>
<dbReference type="InterPro" id="IPR000014">
    <property type="entry name" value="PAS"/>
</dbReference>
<name>A0A269XVQ5_9PROT</name>
<dbReference type="InterPro" id="IPR001633">
    <property type="entry name" value="EAL_dom"/>
</dbReference>
<evidence type="ECO:0000259" key="1">
    <source>
        <dbReference type="PROSITE" id="PS50112"/>
    </source>
</evidence>
<evidence type="ECO:0000259" key="2">
    <source>
        <dbReference type="PROSITE" id="PS50883"/>
    </source>
</evidence>
<evidence type="ECO:0000313" key="5">
    <source>
        <dbReference type="Proteomes" id="UP000216151"/>
    </source>
</evidence>
<dbReference type="Proteomes" id="UP000216151">
    <property type="component" value="Unassembled WGS sequence"/>
</dbReference>
<feature type="domain" description="EAL" evidence="2">
    <location>
        <begin position="471"/>
        <end position="725"/>
    </location>
</feature>
<dbReference type="PROSITE" id="PS50887">
    <property type="entry name" value="GGDEF"/>
    <property type="match status" value="1"/>
</dbReference>
<dbReference type="InterPro" id="IPR043128">
    <property type="entry name" value="Rev_trsase/Diguanyl_cyclase"/>
</dbReference>
<dbReference type="CDD" id="cd01948">
    <property type="entry name" value="EAL"/>
    <property type="match status" value="1"/>
</dbReference>
<dbReference type="OrthoDB" id="9793210at2"/>
<keyword evidence="5" id="KW-1185">Reference proteome</keyword>
<dbReference type="SUPFAM" id="SSF55785">
    <property type="entry name" value="PYP-like sensor domain (PAS domain)"/>
    <property type="match status" value="1"/>
</dbReference>
<dbReference type="GO" id="GO:0006355">
    <property type="term" value="P:regulation of DNA-templated transcription"/>
    <property type="evidence" value="ECO:0007669"/>
    <property type="project" value="InterPro"/>
</dbReference>
<dbReference type="PROSITE" id="PS50883">
    <property type="entry name" value="EAL"/>
    <property type="match status" value="1"/>
</dbReference>
<dbReference type="InterPro" id="IPR029787">
    <property type="entry name" value="Nucleotide_cyclase"/>
</dbReference>
<dbReference type="SUPFAM" id="SSF141868">
    <property type="entry name" value="EAL domain-like"/>
    <property type="match status" value="1"/>
</dbReference>
<proteinExistence type="predicted"/>
<protein>
    <recommendedName>
        <fullName evidence="6">C-di-GMP phosphodiesterase</fullName>
    </recommendedName>
</protein>
<dbReference type="EMBL" id="NCXK01000021">
    <property type="protein sequence ID" value="PAK77393.1"/>
    <property type="molecule type" value="Genomic_DNA"/>
</dbReference>
<dbReference type="InterPro" id="IPR000160">
    <property type="entry name" value="GGDEF_dom"/>
</dbReference>
<dbReference type="PANTHER" id="PTHR44757">
    <property type="entry name" value="DIGUANYLATE CYCLASE DGCP"/>
    <property type="match status" value="1"/>
</dbReference>
<dbReference type="Gene3D" id="3.20.20.450">
    <property type="entry name" value="EAL domain"/>
    <property type="match status" value="1"/>
</dbReference>
<dbReference type="NCBIfam" id="TIGR00254">
    <property type="entry name" value="GGDEF"/>
    <property type="match status" value="1"/>
</dbReference>
<dbReference type="Pfam" id="PF00990">
    <property type="entry name" value="GGDEF"/>
    <property type="match status" value="1"/>
</dbReference>
<dbReference type="Gene3D" id="3.30.450.20">
    <property type="entry name" value="PAS domain"/>
    <property type="match status" value="1"/>
</dbReference>
<dbReference type="PROSITE" id="PS50112">
    <property type="entry name" value="PAS"/>
    <property type="match status" value="1"/>
</dbReference>
<dbReference type="CDD" id="cd01949">
    <property type="entry name" value="GGDEF"/>
    <property type="match status" value="1"/>
</dbReference>
<accession>A0A269XVQ5</accession>
<feature type="domain" description="GGDEF" evidence="3">
    <location>
        <begin position="330"/>
        <end position="462"/>
    </location>
</feature>
<evidence type="ECO:0008006" key="6">
    <source>
        <dbReference type="Google" id="ProtNLM"/>
    </source>
</evidence>
<dbReference type="InterPro" id="IPR052155">
    <property type="entry name" value="Biofilm_reg_signaling"/>
</dbReference>
<sequence length="734" mass="80910">MPELANPLTLSGYTNTFYAAILEQATDGVIIIDDQNRIVFFNAAAEHLWGCSASAVLGNNVDLLIPLGHRQHHNDYIEHHRKTGIHRLVNTSREVTFVRSNGDYVAAELSLSTALIGKDNKRYYMAFIKGVTEEVHRRKLLELQSEVFAALADYTTIHDVADMLCSKVEELVPNSIATLLHITPQGGLSILSGKSLPSSKVNKLDNLVLSASDIQTLRANPHHACALIWTPKQGQSQLNDLHDCWASAICNGAGELIGIFALFSRNKEKITDWPQKIVTGCIPSCASIIEHEKTLYKINNFNNIDSLTGLLNRTALSTRLRQMLAQTGQAPFAILMLDVDLLQDVNNVMGYNSGDILLQTIARRIAALCRGQNLVARLGGDDFVVVMPDADRNKACKLAHDLNCISREPIEVKGRDLVASLSIGISLYPDDGTEIEEILGASEIAMRQTKKQARGGFRFFGKGGNSNMRERLIIGSALREALQKMQLHLVYQPQICALTGTLCGVEALSRWQHPTLGFIPPSTFIPIAEETGQIEAIGLWSLDKSCQQVIEWEQNNVYVPIVSVNMSAVHFCSMDLPDQILSVLQKYNLAPHRLTIEITESVAMRQDPETAANLTAIRNIGVGLSMDDFGTGFSSLSRLAQLPLTEIKIDRSFIENFENNISSLVVAEAAINIGKRLGIKVVTEGVEHEAQETKLQQLGCDILQGYFYSKPLPAKDMPLWLDTFPARRAISPLA</sequence>
<dbReference type="PANTHER" id="PTHR44757:SF2">
    <property type="entry name" value="BIOFILM ARCHITECTURE MAINTENANCE PROTEIN MBAA"/>
    <property type="match status" value="1"/>
</dbReference>
<dbReference type="NCBIfam" id="TIGR00229">
    <property type="entry name" value="sensory_box"/>
    <property type="match status" value="1"/>
</dbReference>
<dbReference type="PIRSF" id="PIRSF005925">
    <property type="entry name" value="Dos"/>
    <property type="match status" value="1"/>
</dbReference>
<dbReference type="SMART" id="SM00091">
    <property type="entry name" value="PAS"/>
    <property type="match status" value="1"/>
</dbReference>
<dbReference type="CDD" id="cd00130">
    <property type="entry name" value="PAS"/>
    <property type="match status" value="1"/>
</dbReference>
<dbReference type="SMART" id="SM00267">
    <property type="entry name" value="GGDEF"/>
    <property type="match status" value="1"/>
</dbReference>
<dbReference type="RefSeq" id="WP_095350189.1">
    <property type="nucleotide sequence ID" value="NZ_JBDNMF010000016.1"/>
</dbReference>
<organism evidence="4 5">
    <name type="scientific">Acetobacter fabarum</name>
    <dbReference type="NCBI Taxonomy" id="483199"/>
    <lineage>
        <taxon>Bacteria</taxon>
        <taxon>Pseudomonadati</taxon>
        <taxon>Pseudomonadota</taxon>
        <taxon>Alphaproteobacteria</taxon>
        <taxon>Acetobacterales</taxon>
        <taxon>Acetobacteraceae</taxon>
        <taxon>Acetobacter</taxon>
    </lineage>
</organism>
<evidence type="ECO:0000259" key="3">
    <source>
        <dbReference type="PROSITE" id="PS50887"/>
    </source>
</evidence>
<dbReference type="SUPFAM" id="SSF55073">
    <property type="entry name" value="Nucleotide cyclase"/>
    <property type="match status" value="1"/>
</dbReference>
<dbReference type="SMART" id="SM00052">
    <property type="entry name" value="EAL"/>
    <property type="match status" value="1"/>
</dbReference>
<reference evidence="4 5" key="1">
    <citation type="submission" date="2017-04" db="EMBL/GenBank/DDBJ databases">
        <title>Kefir bacterial isolates.</title>
        <authorList>
            <person name="Kim Y."/>
            <person name="Blasche S."/>
            <person name="Patil K.R."/>
        </authorList>
    </citation>
    <scope>NUCLEOTIDE SEQUENCE [LARGE SCALE GENOMIC DNA]</scope>
    <source>
        <strain evidence="4 5">KR</strain>
    </source>
</reference>
<dbReference type="InterPro" id="IPR013767">
    <property type="entry name" value="PAS_fold"/>
</dbReference>
<dbReference type="Pfam" id="PF00563">
    <property type="entry name" value="EAL"/>
    <property type="match status" value="1"/>
</dbReference>
<dbReference type="AlphaFoldDB" id="A0A269XVQ5"/>
<comment type="caution">
    <text evidence="4">The sequence shown here is derived from an EMBL/GenBank/DDBJ whole genome shotgun (WGS) entry which is preliminary data.</text>
</comment>
<dbReference type="Gene3D" id="3.30.70.270">
    <property type="match status" value="1"/>
</dbReference>
<dbReference type="InterPro" id="IPR035919">
    <property type="entry name" value="EAL_sf"/>
</dbReference>
<dbReference type="Pfam" id="PF00989">
    <property type="entry name" value="PAS"/>
    <property type="match status" value="1"/>
</dbReference>